<dbReference type="InterPro" id="IPR003740">
    <property type="entry name" value="YitT"/>
</dbReference>
<sequence length="291" mass="32321">MKKEVVLYEGKRLLLCGLGAFLYAAGTNLFVVPAGLYTGGLMGFCQVIRTLLARYFHMNFSNFDIAGIIYYLINIPIFVIAFRRMGRMFFVKTLLTVTVMTLFLSLIPTRMIVKDSMAACMVGGIITGAGIGLTLRMASSGGGMDVVGVLLIRWKRDFSVGKANLFVNLALYAVCLFLFDVEIVVYSVIYAAVHSVAMDKVHTQNINVEAKIITKADTAALEKVIFEEIYRGITKWSTMGAYTHEDSHILYITLSKYEVSRLKAAVHRYDPNAFIVINEGVSVDGNFIKKL</sequence>
<feature type="transmembrane region" description="Helical" evidence="6">
    <location>
        <begin position="63"/>
        <end position="82"/>
    </location>
</feature>
<keyword evidence="5 6" id="KW-0472">Membrane</keyword>
<dbReference type="AlphaFoldDB" id="A0A2K4ZF60"/>
<keyword evidence="2" id="KW-1003">Cell membrane</keyword>
<accession>A0A2K4ZF60</accession>
<dbReference type="InterPro" id="IPR019264">
    <property type="entry name" value="DUF2179"/>
</dbReference>
<keyword evidence="9" id="KW-1185">Reference proteome</keyword>
<evidence type="ECO:0000256" key="3">
    <source>
        <dbReference type="ARBA" id="ARBA00022692"/>
    </source>
</evidence>
<feature type="transmembrane region" description="Helical" evidence="6">
    <location>
        <begin position="119"/>
        <end position="138"/>
    </location>
</feature>
<dbReference type="InterPro" id="IPR051461">
    <property type="entry name" value="UPF0750_membrane"/>
</dbReference>
<feature type="transmembrane region" description="Helical" evidence="6">
    <location>
        <begin position="169"/>
        <end position="193"/>
    </location>
</feature>
<feature type="transmembrane region" description="Helical" evidence="6">
    <location>
        <begin position="88"/>
        <end position="107"/>
    </location>
</feature>
<dbReference type="Proteomes" id="UP000236311">
    <property type="component" value="Unassembled WGS sequence"/>
</dbReference>
<dbReference type="PANTHER" id="PTHR33545">
    <property type="entry name" value="UPF0750 MEMBRANE PROTEIN YITT-RELATED"/>
    <property type="match status" value="1"/>
</dbReference>
<evidence type="ECO:0000256" key="1">
    <source>
        <dbReference type="ARBA" id="ARBA00004651"/>
    </source>
</evidence>
<evidence type="ECO:0000313" key="9">
    <source>
        <dbReference type="Proteomes" id="UP000236311"/>
    </source>
</evidence>
<dbReference type="OrthoDB" id="3180973at2"/>
<dbReference type="GO" id="GO:0005886">
    <property type="term" value="C:plasma membrane"/>
    <property type="evidence" value="ECO:0007669"/>
    <property type="project" value="UniProtKB-SubCell"/>
</dbReference>
<reference evidence="8 9" key="1">
    <citation type="submission" date="2018-01" db="EMBL/GenBank/DDBJ databases">
        <authorList>
            <person name="Gaut B.S."/>
            <person name="Morton B.R."/>
            <person name="Clegg M.T."/>
            <person name="Duvall M.R."/>
        </authorList>
    </citation>
    <scope>NUCLEOTIDE SEQUENCE [LARGE SCALE GENOMIC DNA]</scope>
    <source>
        <strain evidence="8">GP69</strain>
    </source>
</reference>
<evidence type="ECO:0000259" key="7">
    <source>
        <dbReference type="Pfam" id="PF10035"/>
    </source>
</evidence>
<keyword evidence="3 6" id="KW-0812">Transmembrane</keyword>
<dbReference type="Gene3D" id="3.30.70.120">
    <property type="match status" value="1"/>
</dbReference>
<dbReference type="Pfam" id="PF10035">
    <property type="entry name" value="DUF2179"/>
    <property type="match status" value="1"/>
</dbReference>
<protein>
    <recommendedName>
        <fullName evidence="7">DUF2179 domain-containing protein</fullName>
    </recommendedName>
</protein>
<dbReference type="CDD" id="cd16380">
    <property type="entry name" value="YitT_C"/>
    <property type="match status" value="1"/>
</dbReference>
<dbReference type="PIRSF" id="PIRSF006483">
    <property type="entry name" value="Membrane_protein_YitT"/>
    <property type="match status" value="1"/>
</dbReference>
<dbReference type="EMBL" id="OFSM01000008">
    <property type="protein sequence ID" value="SOY29107.1"/>
    <property type="molecule type" value="Genomic_DNA"/>
</dbReference>
<evidence type="ECO:0000256" key="6">
    <source>
        <dbReference type="SAM" id="Phobius"/>
    </source>
</evidence>
<dbReference type="PANTHER" id="PTHR33545:SF5">
    <property type="entry name" value="UPF0750 MEMBRANE PROTEIN YITT"/>
    <property type="match status" value="1"/>
</dbReference>
<organism evidence="8 9">
    <name type="scientific">Acetatifactor muris</name>
    <dbReference type="NCBI Taxonomy" id="879566"/>
    <lineage>
        <taxon>Bacteria</taxon>
        <taxon>Bacillati</taxon>
        <taxon>Bacillota</taxon>
        <taxon>Clostridia</taxon>
        <taxon>Lachnospirales</taxon>
        <taxon>Lachnospiraceae</taxon>
        <taxon>Acetatifactor</taxon>
    </lineage>
</organism>
<evidence type="ECO:0000256" key="2">
    <source>
        <dbReference type="ARBA" id="ARBA00022475"/>
    </source>
</evidence>
<comment type="subcellular location">
    <subcellularLocation>
        <location evidence="1">Cell membrane</location>
        <topology evidence="1">Multi-pass membrane protein</topology>
    </subcellularLocation>
</comment>
<evidence type="ECO:0000256" key="5">
    <source>
        <dbReference type="ARBA" id="ARBA00023136"/>
    </source>
</evidence>
<feature type="transmembrane region" description="Helical" evidence="6">
    <location>
        <begin position="12"/>
        <end position="31"/>
    </location>
</feature>
<gene>
    <name evidence="8" type="ORF">AMURIS_01822</name>
</gene>
<keyword evidence="4 6" id="KW-1133">Transmembrane helix</keyword>
<evidence type="ECO:0000256" key="4">
    <source>
        <dbReference type="ARBA" id="ARBA00022989"/>
    </source>
</evidence>
<evidence type="ECO:0000313" key="8">
    <source>
        <dbReference type="EMBL" id="SOY29107.1"/>
    </source>
</evidence>
<name>A0A2K4ZF60_9FIRM</name>
<dbReference type="RefSeq" id="WP_103239222.1">
    <property type="nucleotide sequence ID" value="NZ_CANRXC010000039.1"/>
</dbReference>
<dbReference type="Pfam" id="PF02588">
    <property type="entry name" value="YitT_membrane"/>
    <property type="match status" value="1"/>
</dbReference>
<feature type="domain" description="DUF2179" evidence="7">
    <location>
        <begin position="231"/>
        <end position="285"/>
    </location>
</feature>
<dbReference type="InterPro" id="IPR015867">
    <property type="entry name" value="N-reg_PII/ATP_PRibTrfase_C"/>
</dbReference>
<proteinExistence type="predicted"/>